<dbReference type="EC" id="2.-.-.-" evidence="2"/>
<sequence length="188" mass="21476">MLPRIDSIRTARLLLRPFTADDVDDVWSYQRKEVVARYMPWRERDREETAAAVRQMVTENALSGDGDCLSLAVVDPDAGTVMGQVELVWLSRVDRQGEIGFVFNPQYQGRGMATEAVRELLHLGFDQLGLHRIVGRCVAKNSASAALLRRIGMRQEAHFIESFLLKGSREDELVYAMLQREWRPNSIR</sequence>
<keyword evidence="3" id="KW-1185">Reference proteome</keyword>
<dbReference type="SUPFAM" id="SSF55729">
    <property type="entry name" value="Acyl-CoA N-acyltransferases (Nat)"/>
    <property type="match status" value="1"/>
</dbReference>
<keyword evidence="2" id="KW-0808">Transferase</keyword>
<dbReference type="GO" id="GO:0016740">
    <property type="term" value="F:transferase activity"/>
    <property type="evidence" value="ECO:0007669"/>
    <property type="project" value="UniProtKB-KW"/>
</dbReference>
<protein>
    <submittedName>
        <fullName evidence="2">GNAT family protein</fullName>
        <ecNumber evidence="2">2.-.-.-</ecNumber>
    </submittedName>
</protein>
<dbReference type="EMBL" id="JASCTH010000064">
    <property type="protein sequence ID" value="MDI6105966.1"/>
    <property type="molecule type" value="Genomic_DNA"/>
</dbReference>
<organism evidence="2 3">
    <name type="scientific">Actinoplanes sandaracinus</name>
    <dbReference type="NCBI Taxonomy" id="3045177"/>
    <lineage>
        <taxon>Bacteria</taxon>
        <taxon>Bacillati</taxon>
        <taxon>Actinomycetota</taxon>
        <taxon>Actinomycetes</taxon>
        <taxon>Micromonosporales</taxon>
        <taxon>Micromonosporaceae</taxon>
        <taxon>Actinoplanes</taxon>
    </lineage>
</organism>
<dbReference type="Gene3D" id="3.40.630.30">
    <property type="match status" value="1"/>
</dbReference>
<dbReference type="PANTHER" id="PTHR43441:SF11">
    <property type="entry name" value="RIBOSOMAL-PROTEIN-SERINE ACETYLTRANSFERASE"/>
    <property type="match status" value="1"/>
</dbReference>
<dbReference type="PROSITE" id="PS51186">
    <property type="entry name" value="GNAT"/>
    <property type="match status" value="1"/>
</dbReference>
<dbReference type="InterPro" id="IPR051908">
    <property type="entry name" value="Ribosomal_N-acetyltransferase"/>
</dbReference>
<evidence type="ECO:0000313" key="2">
    <source>
        <dbReference type="EMBL" id="MDI6105966.1"/>
    </source>
</evidence>
<evidence type="ECO:0000313" key="3">
    <source>
        <dbReference type="Proteomes" id="UP001241758"/>
    </source>
</evidence>
<dbReference type="InterPro" id="IPR016181">
    <property type="entry name" value="Acyl_CoA_acyltransferase"/>
</dbReference>
<dbReference type="Proteomes" id="UP001241758">
    <property type="component" value="Unassembled WGS sequence"/>
</dbReference>
<dbReference type="Pfam" id="PF13302">
    <property type="entry name" value="Acetyltransf_3"/>
    <property type="match status" value="1"/>
</dbReference>
<dbReference type="InterPro" id="IPR000182">
    <property type="entry name" value="GNAT_dom"/>
</dbReference>
<evidence type="ECO:0000259" key="1">
    <source>
        <dbReference type="PROSITE" id="PS51186"/>
    </source>
</evidence>
<reference evidence="2 3" key="1">
    <citation type="submission" date="2023-05" db="EMBL/GenBank/DDBJ databases">
        <title>Actinoplanes sp. NEAU-A12 genome sequencing.</title>
        <authorList>
            <person name="Wang Z.-S."/>
        </authorList>
    </citation>
    <scope>NUCLEOTIDE SEQUENCE [LARGE SCALE GENOMIC DNA]</scope>
    <source>
        <strain evidence="2 3">NEAU-A12</strain>
    </source>
</reference>
<name>A0ABT6X297_9ACTN</name>
<feature type="domain" description="N-acetyltransferase" evidence="1">
    <location>
        <begin position="13"/>
        <end position="180"/>
    </location>
</feature>
<comment type="caution">
    <text evidence="2">The sequence shown here is derived from an EMBL/GenBank/DDBJ whole genome shotgun (WGS) entry which is preliminary data.</text>
</comment>
<dbReference type="RefSeq" id="WP_282767429.1">
    <property type="nucleotide sequence ID" value="NZ_JASCTH010000064.1"/>
</dbReference>
<gene>
    <name evidence="2" type="ORF">QLQ12_46090</name>
</gene>
<dbReference type="PANTHER" id="PTHR43441">
    <property type="entry name" value="RIBOSOMAL-PROTEIN-SERINE ACETYLTRANSFERASE"/>
    <property type="match status" value="1"/>
</dbReference>
<proteinExistence type="predicted"/>
<accession>A0ABT6X297</accession>